<accession>A0A9W6DEX5</accession>
<feature type="transmembrane region" description="Helical" evidence="1">
    <location>
        <begin position="178"/>
        <end position="203"/>
    </location>
</feature>
<dbReference type="EMBL" id="BRLB01000010">
    <property type="protein sequence ID" value="GKX30646.1"/>
    <property type="molecule type" value="Genomic_DNA"/>
</dbReference>
<evidence type="ECO:0000313" key="2">
    <source>
        <dbReference type="EMBL" id="GKX30646.1"/>
    </source>
</evidence>
<feature type="transmembrane region" description="Helical" evidence="1">
    <location>
        <begin position="7"/>
        <end position="25"/>
    </location>
</feature>
<evidence type="ECO:0000313" key="3">
    <source>
        <dbReference type="Proteomes" id="UP001144256"/>
    </source>
</evidence>
<organism evidence="2 3">
    <name type="scientific">Vallitalea longa</name>
    <dbReference type="NCBI Taxonomy" id="2936439"/>
    <lineage>
        <taxon>Bacteria</taxon>
        <taxon>Bacillati</taxon>
        <taxon>Bacillota</taxon>
        <taxon>Clostridia</taxon>
        <taxon>Lachnospirales</taxon>
        <taxon>Vallitaleaceae</taxon>
        <taxon>Vallitalea</taxon>
    </lineage>
</organism>
<feature type="transmembrane region" description="Helical" evidence="1">
    <location>
        <begin position="54"/>
        <end position="70"/>
    </location>
</feature>
<feature type="transmembrane region" description="Helical" evidence="1">
    <location>
        <begin position="224"/>
        <end position="241"/>
    </location>
</feature>
<dbReference type="AlphaFoldDB" id="A0A9W6DEX5"/>
<keyword evidence="3" id="KW-1185">Reference proteome</keyword>
<feature type="transmembrane region" description="Helical" evidence="1">
    <location>
        <begin position="284"/>
        <end position="306"/>
    </location>
</feature>
<comment type="caution">
    <text evidence="2">The sequence shown here is derived from an EMBL/GenBank/DDBJ whole genome shotgun (WGS) entry which is preliminary data.</text>
</comment>
<evidence type="ECO:0000256" key="1">
    <source>
        <dbReference type="SAM" id="Phobius"/>
    </source>
</evidence>
<evidence type="ECO:0008006" key="4">
    <source>
        <dbReference type="Google" id="ProtNLM"/>
    </source>
</evidence>
<dbReference type="Pfam" id="PF09991">
    <property type="entry name" value="DUF2232"/>
    <property type="match status" value="1"/>
</dbReference>
<reference evidence="2" key="1">
    <citation type="submission" date="2022-06" db="EMBL/GenBank/DDBJ databases">
        <title>Vallitalea longa sp. nov., an anaerobic bacterium isolated from marine sediment.</title>
        <authorList>
            <person name="Hirano S."/>
            <person name="Terahara T."/>
            <person name="Mori K."/>
            <person name="Hamada M."/>
            <person name="Matsumoto R."/>
            <person name="Kobayashi T."/>
        </authorList>
    </citation>
    <scope>NUCLEOTIDE SEQUENCE</scope>
    <source>
        <strain evidence="2">SH18-1</strain>
    </source>
</reference>
<dbReference type="Proteomes" id="UP001144256">
    <property type="component" value="Unassembled WGS sequence"/>
</dbReference>
<protein>
    <recommendedName>
        <fullName evidence="4">DUF2232 domain-containing protein</fullName>
    </recommendedName>
</protein>
<feature type="transmembrane region" description="Helical" evidence="1">
    <location>
        <begin position="102"/>
        <end position="121"/>
    </location>
</feature>
<keyword evidence="1" id="KW-0812">Transmembrane</keyword>
<feature type="transmembrane region" description="Helical" evidence="1">
    <location>
        <begin position="76"/>
        <end position="93"/>
    </location>
</feature>
<dbReference type="RefSeq" id="WP_281817009.1">
    <property type="nucleotide sequence ID" value="NZ_BRLB01000010.1"/>
</dbReference>
<name>A0A9W6DEX5_9FIRM</name>
<feature type="transmembrane region" description="Helical" evidence="1">
    <location>
        <begin position="253"/>
        <end position="272"/>
    </location>
</feature>
<dbReference type="InterPro" id="IPR018710">
    <property type="entry name" value="DUF2232"/>
</dbReference>
<keyword evidence="1" id="KW-0472">Membrane</keyword>
<proteinExistence type="predicted"/>
<gene>
    <name evidence="2" type="ORF">SH1V18_31260</name>
</gene>
<keyword evidence="1" id="KW-1133">Transmembrane helix</keyword>
<feature type="transmembrane region" description="Helical" evidence="1">
    <location>
        <begin position="31"/>
        <end position="47"/>
    </location>
</feature>
<sequence>MEKNNSRYILLLIILIINTIYSYLFLRNTETIIISFVLFIPVAIYGLKYKIDGSLIFCMLAVCIANYILYGIEHFISYSMVVILPALIISYLVREKMPFTKLISLSSILLFASFLGTIILLKTICDVDVLTTYFNGIDIIEKEFTNIYSTYFNNNTNSIKEYSIAIGTLKNTFYYMKYYYPALLYLLCLGISFISILCISFIANKMKINNFGYENILGLKVSRSIIGFLMIVIIAKALYLNGKSNLMVAIDNILVIIVVLLFFLGILFEMSIIKRVRNAGRRILLILVSVFCLIFFQAYFVVAGFIDSIFQIRVKLNNA</sequence>